<dbReference type="SMART" id="SM00530">
    <property type="entry name" value="HTH_XRE"/>
    <property type="match status" value="1"/>
</dbReference>
<evidence type="ECO:0000259" key="1">
    <source>
        <dbReference type="PROSITE" id="PS50943"/>
    </source>
</evidence>
<dbReference type="InterPro" id="IPR001387">
    <property type="entry name" value="Cro/C1-type_HTH"/>
</dbReference>
<dbReference type="EMBL" id="NHMK01000003">
    <property type="protein sequence ID" value="OWL98943.1"/>
    <property type="molecule type" value="Genomic_DNA"/>
</dbReference>
<dbReference type="Proteomes" id="UP000197208">
    <property type="component" value="Unassembled WGS sequence"/>
</dbReference>
<sequence>MTEDEPMNQTELHDHLRAAIRAKRGAQAELARRLGISTASVAAFIAGGNRIPPEHVDTILDILGAEVTLQGLTRTGPLTPDNLTFTDPALAGMVASDGQGRLGPMRPADLAAAVLGPIPDHFPEDVRHYLAEGCDCIAYAGFRYSMMTVGASRLALAAEAAVRAYAAQHGVTAGKGHQSMAKLVDALHAAGHFTDPQRDLWTAWKDIRNLLQHPNQEKALSMGSVLPLLRNLHESFLRLFPTPDAPPAAEPNVSP</sequence>
<protein>
    <recommendedName>
        <fullName evidence="1">HTH cro/C1-type domain-containing protein</fullName>
    </recommendedName>
</protein>
<keyword evidence="3" id="KW-1185">Reference proteome</keyword>
<accession>A0A246BTG5</accession>
<dbReference type="SUPFAM" id="SSF47413">
    <property type="entry name" value="lambda repressor-like DNA-binding domains"/>
    <property type="match status" value="1"/>
</dbReference>
<name>A0A246BTG5_9DEIO</name>
<dbReference type="CDD" id="cd00093">
    <property type="entry name" value="HTH_XRE"/>
    <property type="match status" value="1"/>
</dbReference>
<dbReference type="AlphaFoldDB" id="A0A246BTG5"/>
<dbReference type="GO" id="GO:0003677">
    <property type="term" value="F:DNA binding"/>
    <property type="evidence" value="ECO:0007669"/>
    <property type="project" value="InterPro"/>
</dbReference>
<evidence type="ECO:0000313" key="2">
    <source>
        <dbReference type="EMBL" id="OWL98943.1"/>
    </source>
</evidence>
<dbReference type="InterPro" id="IPR010982">
    <property type="entry name" value="Lambda_DNA-bd_dom_sf"/>
</dbReference>
<evidence type="ECO:0000313" key="3">
    <source>
        <dbReference type="Proteomes" id="UP000197208"/>
    </source>
</evidence>
<dbReference type="Gene3D" id="1.10.260.40">
    <property type="entry name" value="lambda repressor-like DNA-binding domains"/>
    <property type="match status" value="1"/>
</dbReference>
<feature type="domain" description="HTH cro/C1-type" evidence="1">
    <location>
        <begin position="27"/>
        <end position="70"/>
    </location>
</feature>
<proteinExistence type="predicted"/>
<organism evidence="2 3">
    <name type="scientific">Deinococcus indicus</name>
    <dbReference type="NCBI Taxonomy" id="223556"/>
    <lineage>
        <taxon>Bacteria</taxon>
        <taxon>Thermotogati</taxon>
        <taxon>Deinococcota</taxon>
        <taxon>Deinococci</taxon>
        <taxon>Deinococcales</taxon>
        <taxon>Deinococcaceae</taxon>
        <taxon>Deinococcus</taxon>
    </lineage>
</organism>
<comment type="caution">
    <text evidence="2">The sequence shown here is derived from an EMBL/GenBank/DDBJ whole genome shotgun (WGS) entry which is preliminary data.</text>
</comment>
<gene>
    <name evidence="2" type="ORF">CBQ26_00355</name>
</gene>
<dbReference type="PROSITE" id="PS50943">
    <property type="entry name" value="HTH_CROC1"/>
    <property type="match status" value="1"/>
</dbReference>
<reference evidence="2 3" key="1">
    <citation type="submission" date="2017-05" db="EMBL/GenBank/DDBJ databases">
        <title>De novo genome assembly of Deniococcus indicus strain DR1.</title>
        <authorList>
            <person name="Chauhan D."/>
            <person name="Yennamalli R.M."/>
            <person name="Priyadarshini R."/>
        </authorList>
    </citation>
    <scope>NUCLEOTIDE SEQUENCE [LARGE SCALE GENOMIC DNA]</scope>
    <source>
        <strain evidence="2 3">DR1</strain>
    </source>
</reference>